<accession>A0A6A5R6U4</accession>
<dbReference type="GO" id="GO:0000815">
    <property type="term" value="C:ESCRT III complex"/>
    <property type="evidence" value="ECO:0007669"/>
    <property type="project" value="TreeGrafter"/>
</dbReference>
<dbReference type="Proteomes" id="UP000800082">
    <property type="component" value="Unassembled WGS sequence"/>
</dbReference>
<keyword evidence="4" id="KW-0967">Endosome</keyword>
<sequence length="195" mass="22107">MKNQRDKLRQYQKRMAVVTARETAIAKEWLARGDTQRAKLALRRKKYQEGLISKTDAQLAQLEQLTADVEFALVQKDVLFGLQQGTAVLKEIHREMGGLEHVEKLLGESAEARAYQEEVSELLANRMSNQDEDEVEDELEALERAVAGVVALPDAPVKQPEFTPAQKAQMARDRAQRRARERAAEQEQRGEPMLA</sequence>
<dbReference type="Pfam" id="PF03357">
    <property type="entry name" value="Snf7"/>
    <property type="match status" value="1"/>
</dbReference>
<comment type="similarity">
    <text evidence="2">Belongs to the SNF7 family.</text>
</comment>
<keyword evidence="6" id="KW-0472">Membrane</keyword>
<evidence type="ECO:0000256" key="6">
    <source>
        <dbReference type="ARBA" id="ARBA00023136"/>
    </source>
</evidence>
<name>A0A6A5R6U4_9PLEO</name>
<evidence type="ECO:0000313" key="8">
    <source>
        <dbReference type="EMBL" id="KAF1923865.1"/>
    </source>
</evidence>
<organism evidence="8 9">
    <name type="scientific">Didymella exigua CBS 183.55</name>
    <dbReference type="NCBI Taxonomy" id="1150837"/>
    <lineage>
        <taxon>Eukaryota</taxon>
        <taxon>Fungi</taxon>
        <taxon>Dikarya</taxon>
        <taxon>Ascomycota</taxon>
        <taxon>Pezizomycotina</taxon>
        <taxon>Dothideomycetes</taxon>
        <taxon>Pleosporomycetidae</taxon>
        <taxon>Pleosporales</taxon>
        <taxon>Pleosporineae</taxon>
        <taxon>Didymellaceae</taxon>
        <taxon>Didymella</taxon>
    </lineage>
</organism>
<dbReference type="OrthoDB" id="441172at2759"/>
<evidence type="ECO:0000256" key="1">
    <source>
        <dbReference type="ARBA" id="ARBA00004608"/>
    </source>
</evidence>
<dbReference type="GeneID" id="54351724"/>
<dbReference type="GO" id="GO:0005771">
    <property type="term" value="C:multivesicular body"/>
    <property type="evidence" value="ECO:0007669"/>
    <property type="project" value="TreeGrafter"/>
</dbReference>
<feature type="region of interest" description="Disordered" evidence="7">
    <location>
        <begin position="154"/>
        <end position="195"/>
    </location>
</feature>
<feature type="compositionally biased region" description="Basic and acidic residues" evidence="7">
    <location>
        <begin position="170"/>
        <end position="195"/>
    </location>
</feature>
<dbReference type="GO" id="GO:0032511">
    <property type="term" value="P:late endosome to vacuole transport via multivesicular body sorting pathway"/>
    <property type="evidence" value="ECO:0007669"/>
    <property type="project" value="TreeGrafter"/>
</dbReference>
<keyword evidence="9" id="KW-1185">Reference proteome</keyword>
<gene>
    <name evidence="8" type="ORF">M421DRAFT_425361</name>
</gene>
<reference evidence="8" key="1">
    <citation type="journal article" date="2020" name="Stud. Mycol.">
        <title>101 Dothideomycetes genomes: a test case for predicting lifestyles and emergence of pathogens.</title>
        <authorList>
            <person name="Haridas S."/>
            <person name="Albert R."/>
            <person name="Binder M."/>
            <person name="Bloem J."/>
            <person name="Labutti K."/>
            <person name="Salamov A."/>
            <person name="Andreopoulos B."/>
            <person name="Baker S."/>
            <person name="Barry K."/>
            <person name="Bills G."/>
            <person name="Bluhm B."/>
            <person name="Cannon C."/>
            <person name="Castanera R."/>
            <person name="Culley D."/>
            <person name="Daum C."/>
            <person name="Ezra D."/>
            <person name="Gonzalez J."/>
            <person name="Henrissat B."/>
            <person name="Kuo A."/>
            <person name="Liang C."/>
            <person name="Lipzen A."/>
            <person name="Lutzoni F."/>
            <person name="Magnuson J."/>
            <person name="Mondo S."/>
            <person name="Nolan M."/>
            <person name="Ohm R."/>
            <person name="Pangilinan J."/>
            <person name="Park H.-J."/>
            <person name="Ramirez L."/>
            <person name="Alfaro M."/>
            <person name="Sun H."/>
            <person name="Tritt A."/>
            <person name="Yoshinaga Y."/>
            <person name="Zwiers L.-H."/>
            <person name="Turgeon B."/>
            <person name="Goodwin S."/>
            <person name="Spatafora J."/>
            <person name="Crous P."/>
            <person name="Grigoriev I."/>
        </authorList>
    </citation>
    <scope>NUCLEOTIDE SEQUENCE</scope>
    <source>
        <strain evidence="8">CBS 183.55</strain>
    </source>
</reference>
<evidence type="ECO:0008006" key="10">
    <source>
        <dbReference type="Google" id="ProtNLM"/>
    </source>
</evidence>
<evidence type="ECO:0000313" key="9">
    <source>
        <dbReference type="Proteomes" id="UP000800082"/>
    </source>
</evidence>
<keyword evidence="3" id="KW-0813">Transport</keyword>
<dbReference type="GO" id="GO:0006900">
    <property type="term" value="P:vesicle budding from membrane"/>
    <property type="evidence" value="ECO:0007669"/>
    <property type="project" value="TreeGrafter"/>
</dbReference>
<proteinExistence type="inferred from homology"/>
<protein>
    <recommendedName>
        <fullName evidence="10">Charged multivesicular body protein 6</fullName>
    </recommendedName>
</protein>
<evidence type="ECO:0000256" key="2">
    <source>
        <dbReference type="ARBA" id="ARBA00006190"/>
    </source>
</evidence>
<keyword evidence="5" id="KW-0653">Protein transport</keyword>
<comment type="subcellular location">
    <subcellularLocation>
        <location evidence="1">Endosome membrane</location>
    </subcellularLocation>
</comment>
<evidence type="ECO:0000256" key="7">
    <source>
        <dbReference type="SAM" id="MobiDB-lite"/>
    </source>
</evidence>
<dbReference type="PANTHER" id="PTHR22761:SF5">
    <property type="entry name" value="CHARGED MULTIVESICULAR BODY PROTEIN 6"/>
    <property type="match status" value="1"/>
</dbReference>
<dbReference type="EMBL" id="ML979000">
    <property type="protein sequence ID" value="KAF1923865.1"/>
    <property type="molecule type" value="Genomic_DNA"/>
</dbReference>
<dbReference type="PANTHER" id="PTHR22761">
    <property type="entry name" value="CHARGED MULTIVESICULAR BODY PROTEIN"/>
    <property type="match status" value="1"/>
</dbReference>
<dbReference type="AlphaFoldDB" id="A0A6A5R6U4"/>
<dbReference type="GO" id="GO:0015031">
    <property type="term" value="P:protein transport"/>
    <property type="evidence" value="ECO:0007669"/>
    <property type="project" value="UniProtKB-KW"/>
</dbReference>
<evidence type="ECO:0000256" key="5">
    <source>
        <dbReference type="ARBA" id="ARBA00022927"/>
    </source>
</evidence>
<evidence type="ECO:0000256" key="4">
    <source>
        <dbReference type="ARBA" id="ARBA00022753"/>
    </source>
</evidence>
<dbReference type="RefSeq" id="XP_033444118.1">
    <property type="nucleotide sequence ID" value="XM_033594056.1"/>
</dbReference>
<dbReference type="InterPro" id="IPR005024">
    <property type="entry name" value="Snf7_fam"/>
</dbReference>
<evidence type="ECO:0000256" key="3">
    <source>
        <dbReference type="ARBA" id="ARBA00022448"/>
    </source>
</evidence>